<dbReference type="AlphaFoldDB" id="A0A5J9WQ50"/>
<organism evidence="2 3">
    <name type="scientific">Eragrostis curvula</name>
    <name type="common">weeping love grass</name>
    <dbReference type="NCBI Taxonomy" id="38414"/>
    <lineage>
        <taxon>Eukaryota</taxon>
        <taxon>Viridiplantae</taxon>
        <taxon>Streptophyta</taxon>
        <taxon>Embryophyta</taxon>
        <taxon>Tracheophyta</taxon>
        <taxon>Spermatophyta</taxon>
        <taxon>Magnoliopsida</taxon>
        <taxon>Liliopsida</taxon>
        <taxon>Poales</taxon>
        <taxon>Poaceae</taxon>
        <taxon>PACMAD clade</taxon>
        <taxon>Chloridoideae</taxon>
        <taxon>Eragrostideae</taxon>
        <taxon>Eragrostidinae</taxon>
        <taxon>Eragrostis</taxon>
    </lineage>
</organism>
<proteinExistence type="predicted"/>
<reference evidence="2 3" key="1">
    <citation type="journal article" date="2019" name="Sci. Rep.">
        <title>A high-quality genome of Eragrostis curvula grass provides insights into Poaceae evolution and supports new strategies to enhance forage quality.</title>
        <authorList>
            <person name="Carballo J."/>
            <person name="Santos B.A.C.M."/>
            <person name="Zappacosta D."/>
            <person name="Garbus I."/>
            <person name="Selva J.P."/>
            <person name="Gallo C.A."/>
            <person name="Diaz A."/>
            <person name="Albertini E."/>
            <person name="Caccamo M."/>
            <person name="Echenique V."/>
        </authorList>
    </citation>
    <scope>NUCLEOTIDE SEQUENCE [LARGE SCALE GENOMIC DNA]</scope>
    <source>
        <strain evidence="3">cv. Victoria</strain>
        <tissue evidence="2">Leaf</tissue>
    </source>
</reference>
<sequence length="68" mass="7991">MISLHCPHVIWSCHYRICMNAIMLFVISVHLPLFNFFRNSAKVFQFRVVICAVPFARSYTLHSSLWCS</sequence>
<evidence type="ECO:0000313" key="3">
    <source>
        <dbReference type="Proteomes" id="UP000324897"/>
    </source>
</evidence>
<evidence type="ECO:0000313" key="2">
    <source>
        <dbReference type="EMBL" id="TVU49414.1"/>
    </source>
</evidence>
<evidence type="ECO:0000256" key="1">
    <source>
        <dbReference type="SAM" id="Phobius"/>
    </source>
</evidence>
<keyword evidence="1" id="KW-0812">Transmembrane</keyword>
<keyword evidence="1" id="KW-0472">Membrane</keyword>
<gene>
    <name evidence="2" type="ORF">EJB05_00723</name>
</gene>
<protein>
    <submittedName>
        <fullName evidence="2">Uncharacterized protein</fullName>
    </submittedName>
</protein>
<feature type="transmembrane region" description="Helical" evidence="1">
    <location>
        <begin position="14"/>
        <end position="37"/>
    </location>
</feature>
<dbReference type="EMBL" id="RWGY01000002">
    <property type="protein sequence ID" value="TVU49414.1"/>
    <property type="molecule type" value="Genomic_DNA"/>
</dbReference>
<keyword evidence="3" id="KW-1185">Reference proteome</keyword>
<dbReference type="Proteomes" id="UP000324897">
    <property type="component" value="Chromosome 6"/>
</dbReference>
<name>A0A5J9WQ50_9POAL</name>
<dbReference type="Gramene" id="TVU49414">
    <property type="protein sequence ID" value="TVU49414"/>
    <property type="gene ID" value="EJB05_00723"/>
</dbReference>
<keyword evidence="1" id="KW-1133">Transmembrane helix</keyword>
<accession>A0A5J9WQ50</accession>
<comment type="caution">
    <text evidence="2">The sequence shown here is derived from an EMBL/GenBank/DDBJ whole genome shotgun (WGS) entry which is preliminary data.</text>
</comment>